<dbReference type="CDD" id="cd10806">
    <property type="entry name" value="YdjC_like_2"/>
    <property type="match status" value="1"/>
</dbReference>
<reference evidence="9" key="2">
    <citation type="submission" date="2025-08" db="UniProtKB">
        <authorList>
            <consortium name="Ensembl"/>
        </authorList>
    </citation>
    <scope>IDENTIFICATION</scope>
</reference>
<evidence type="ECO:0000256" key="1">
    <source>
        <dbReference type="ARBA" id="ARBA00001946"/>
    </source>
</evidence>
<dbReference type="Pfam" id="PF04794">
    <property type="entry name" value="YdjC"/>
    <property type="match status" value="1"/>
</dbReference>
<protein>
    <recommendedName>
        <fullName evidence="4">Carbohydrate deacetylase</fullName>
    </recommendedName>
</protein>
<evidence type="ECO:0000256" key="4">
    <source>
        <dbReference type="ARBA" id="ARBA00018477"/>
    </source>
</evidence>
<evidence type="ECO:0000256" key="6">
    <source>
        <dbReference type="ARBA" id="ARBA00022801"/>
    </source>
</evidence>
<proteinExistence type="inferred from homology"/>
<evidence type="ECO:0000313" key="10">
    <source>
        <dbReference type="Proteomes" id="UP000694556"/>
    </source>
</evidence>
<dbReference type="GO" id="GO:0046872">
    <property type="term" value="F:metal ion binding"/>
    <property type="evidence" value="ECO:0007669"/>
    <property type="project" value="UniProtKB-KW"/>
</dbReference>
<evidence type="ECO:0000256" key="2">
    <source>
        <dbReference type="ARBA" id="ARBA00003451"/>
    </source>
</evidence>
<keyword evidence="10" id="KW-1185">Reference proteome</keyword>
<comment type="function">
    <text evidence="2">Probably catalyzes the deacetylation of acetylated carbohydrates an important step in the degradation of oligosaccharides.</text>
</comment>
<keyword evidence="8" id="KW-0119">Carbohydrate metabolism</keyword>
<dbReference type="AlphaFoldDB" id="A0A8C3CPQ7"/>
<dbReference type="SUPFAM" id="SSF88713">
    <property type="entry name" value="Glycoside hydrolase/deacetylase"/>
    <property type="match status" value="1"/>
</dbReference>
<dbReference type="GO" id="GO:0005975">
    <property type="term" value="P:carbohydrate metabolic process"/>
    <property type="evidence" value="ECO:0007669"/>
    <property type="project" value="InterPro"/>
</dbReference>
<dbReference type="InterPro" id="IPR011330">
    <property type="entry name" value="Glyco_hydro/deAcase_b/a-brl"/>
</dbReference>
<comment type="cofactor">
    <cofactor evidence="1">
        <name>Mg(2+)</name>
        <dbReference type="ChEBI" id="CHEBI:18420"/>
    </cofactor>
</comment>
<dbReference type="PANTHER" id="PTHR31609:SF1">
    <property type="entry name" value="CARBOHYDRATE DEACETYLASE"/>
    <property type="match status" value="1"/>
</dbReference>
<keyword evidence="7" id="KW-0460">Magnesium</keyword>
<dbReference type="GO" id="GO:0019213">
    <property type="term" value="F:deacetylase activity"/>
    <property type="evidence" value="ECO:0007669"/>
    <property type="project" value="TreeGrafter"/>
</dbReference>
<keyword evidence="5" id="KW-0479">Metal-binding</keyword>
<dbReference type="GO" id="GO:0016787">
    <property type="term" value="F:hydrolase activity"/>
    <property type="evidence" value="ECO:0007669"/>
    <property type="project" value="UniProtKB-KW"/>
</dbReference>
<organism evidence="9 10">
    <name type="scientific">Cairina moschata</name>
    <name type="common">Muscovy duck</name>
    <dbReference type="NCBI Taxonomy" id="8855"/>
    <lineage>
        <taxon>Eukaryota</taxon>
        <taxon>Metazoa</taxon>
        <taxon>Chordata</taxon>
        <taxon>Craniata</taxon>
        <taxon>Vertebrata</taxon>
        <taxon>Euteleostomi</taxon>
        <taxon>Archelosauria</taxon>
        <taxon>Archosauria</taxon>
        <taxon>Dinosauria</taxon>
        <taxon>Saurischia</taxon>
        <taxon>Theropoda</taxon>
        <taxon>Coelurosauria</taxon>
        <taxon>Aves</taxon>
        <taxon>Neognathae</taxon>
        <taxon>Galloanserae</taxon>
        <taxon>Anseriformes</taxon>
        <taxon>Anatidae</taxon>
        <taxon>Anatinae</taxon>
        <taxon>Cairina</taxon>
    </lineage>
</organism>
<comment type="similarity">
    <text evidence="3">Belongs to the YdjC deacetylase family.</text>
</comment>
<evidence type="ECO:0000313" key="9">
    <source>
        <dbReference type="Ensembl" id="ENSCMMP00000022591.1"/>
    </source>
</evidence>
<name>A0A8C3CPQ7_CAIMO</name>
<sequence>PARPRVKLIVTGDDFGYCPRRNQGIVECFLAGAVSNVSLLVNGSAAADAAKLARRYDIPIGLHANLSEGSPVCEVLKTNSSLLNEDGFFHGKMGFRTALSKGLLNMSEELKAQVELFRELTGHLPPHMDGHQHVHVLPEVRNVFAEVLEEYGIKYTRVPIEPGLHKCDWITPSLMDFYLGVEEDSLNTVDVFTSHGIRWPDIYIGLSTMGKNMSVSTICSAIDAAVVEFTSKAPSPTHPTPRSRTVTIELMVHPGYPSVPPIGGCGEGPDDFSQSWERLHELQTLIKPELQSHYKSRNIHQHHLKLFLFLLPQH</sequence>
<dbReference type="FunFam" id="3.20.20.370:FF:000006">
    <property type="entry name" value="YdjC chitooligosaccharide deacetylase homolog"/>
    <property type="match status" value="1"/>
</dbReference>
<evidence type="ECO:0000256" key="3">
    <source>
        <dbReference type="ARBA" id="ARBA00008843"/>
    </source>
</evidence>
<dbReference type="Proteomes" id="UP000694556">
    <property type="component" value="Chromosome 16"/>
</dbReference>
<keyword evidence="6" id="KW-0378">Hydrolase</keyword>
<evidence type="ECO:0000256" key="7">
    <source>
        <dbReference type="ARBA" id="ARBA00022842"/>
    </source>
</evidence>
<reference evidence="9" key="1">
    <citation type="submission" date="2018-09" db="EMBL/GenBank/DDBJ databases">
        <title>Common duck and Muscovy duck high density SNP chip.</title>
        <authorList>
            <person name="Vignal A."/>
            <person name="Thebault N."/>
            <person name="Warren W.C."/>
        </authorList>
    </citation>
    <scope>NUCLEOTIDE SEQUENCE [LARGE SCALE GENOMIC DNA]</scope>
</reference>
<dbReference type="Gene3D" id="3.20.20.370">
    <property type="entry name" value="Glycoside hydrolase/deacetylase"/>
    <property type="match status" value="1"/>
</dbReference>
<dbReference type="PANTHER" id="PTHR31609">
    <property type="entry name" value="YDJC DEACETYLASE FAMILY MEMBER"/>
    <property type="match status" value="1"/>
</dbReference>
<dbReference type="Ensembl" id="ENSCMMT00000024738.1">
    <property type="protein sequence ID" value="ENSCMMP00000022591.1"/>
    <property type="gene ID" value="ENSCMMG00000014148.1"/>
</dbReference>
<evidence type="ECO:0000256" key="5">
    <source>
        <dbReference type="ARBA" id="ARBA00022723"/>
    </source>
</evidence>
<dbReference type="InterPro" id="IPR006879">
    <property type="entry name" value="YdjC-like"/>
</dbReference>
<accession>A0A8C3CPQ7</accession>
<reference evidence="9" key="3">
    <citation type="submission" date="2025-09" db="UniProtKB">
        <authorList>
            <consortium name="Ensembl"/>
        </authorList>
    </citation>
    <scope>IDENTIFICATION</scope>
</reference>
<evidence type="ECO:0000256" key="8">
    <source>
        <dbReference type="ARBA" id="ARBA00023277"/>
    </source>
</evidence>